<dbReference type="Proteomes" id="UP001211907">
    <property type="component" value="Unassembled WGS sequence"/>
</dbReference>
<dbReference type="PANTHER" id="PTHR15272">
    <property type="entry name" value="CHROMATIN ASSEMBLY FACTOR 1 SUBUNIT A CAF-1 SUBUNIT A"/>
    <property type="match status" value="1"/>
</dbReference>
<dbReference type="GO" id="GO:0006281">
    <property type="term" value="P:DNA repair"/>
    <property type="evidence" value="ECO:0007669"/>
    <property type="project" value="UniProtKB-KW"/>
</dbReference>
<dbReference type="AlphaFoldDB" id="A0AAD5SWG6"/>
<feature type="compositionally biased region" description="Polar residues" evidence="5">
    <location>
        <begin position="392"/>
        <end position="409"/>
    </location>
</feature>
<evidence type="ECO:0000313" key="8">
    <source>
        <dbReference type="EMBL" id="KAJ3112293.1"/>
    </source>
</evidence>
<protein>
    <recommendedName>
        <fullName evidence="10">Chromatin assembly factor 1 subunit A</fullName>
    </recommendedName>
</protein>
<dbReference type="Pfam" id="PF12253">
    <property type="entry name" value="CAF1A_dimeriz"/>
    <property type="match status" value="1"/>
</dbReference>
<feature type="compositionally biased region" description="Basic and acidic residues" evidence="5">
    <location>
        <begin position="865"/>
        <end position="878"/>
    </location>
</feature>
<evidence type="ECO:0000313" key="9">
    <source>
        <dbReference type="Proteomes" id="UP001211907"/>
    </source>
</evidence>
<keyword evidence="4" id="KW-0539">Nucleus</keyword>
<sequence>MDKTQTPSNSTNTNRIAGKNASAAQQSPNAKNRTEVGGMIGFGEETETETETETPLVSAEQTSTTLSSVTATALASTLLRSQSSLKRKAAQRPSIIDPPTSSPDSSPQQSPVKLKPKHKNTNPHPDKISEKINHLPEKHLQSQNNSFSASKKLKVVHSSPTAPTSKSITAFFSVVPASHSLPKPLFSISPPIPTANSTLEAATNTVAANNATRTVAMQSIDPDSVVANSQLNTQQVFISSLVQIQNGKVVFKEKKMAVDRLPITISGLRLVAQLFPDVEDDEDGEREKTSDVISDMAISKAIQAIASRRNYGLEVNGIQPAACSIWRWEVTDKSMLGEFKDRFETRCTTREQAGPLRGVRSDISSIYASFSEAEKVLCLGKFAKPRKLESLATPTSSISSPKTLVSGGTFSAKEKKEQDRIAVLKVKEELKEKKEQEKREAKEAKEEAKRKKEEEKSATEKAKEEQKQRKDEERLKAEKTQPSIFSFVTKIKKEVPKHVHTTDTDTFSRAAIKSMDEEYRSFLKIQSNRYKETAQAKRVARKTEISVKLLNARTDADEDQDIPDQYTKYRGLRWKLLQFAEDLRPPYFGTWTKKSGEVNGRRPWGRDVGGVLDYSVDSEAEWEEDEVGEELGSEIGDEDDGGGVGGGPGSGGEQDGDEMDDWLVPDGYLSEDEAENDEDAGIDRKVVGKSISNQKKKVGPLIPVIVCSFGDENSPDAILDSLQADKYKSDTEKIDPFKFKQESSIVIAEILETPNSQHQMGVTPTKNLAKALKSNGEKYSFNEKNIEPFIRLISGSILPMSKLVDSIKEHFPTVTKVQLELKIRQVSEKKKVVPTGKAQWVIKPEFSKYCDSSLETEVDPSSKNFNEELREDQPDESKASNLKRKATH</sequence>
<dbReference type="InterPro" id="IPR048800">
    <property type="entry name" value="Cac1-like_C"/>
</dbReference>
<organism evidence="8 9">
    <name type="scientific">Physocladia obscura</name>
    <dbReference type="NCBI Taxonomy" id="109957"/>
    <lineage>
        <taxon>Eukaryota</taxon>
        <taxon>Fungi</taxon>
        <taxon>Fungi incertae sedis</taxon>
        <taxon>Chytridiomycota</taxon>
        <taxon>Chytridiomycota incertae sedis</taxon>
        <taxon>Chytridiomycetes</taxon>
        <taxon>Chytridiales</taxon>
        <taxon>Chytriomycetaceae</taxon>
        <taxon>Physocladia</taxon>
    </lineage>
</organism>
<feature type="compositionally biased region" description="Polar residues" evidence="5">
    <location>
        <begin position="855"/>
        <end position="864"/>
    </location>
</feature>
<feature type="region of interest" description="Disordered" evidence="5">
    <location>
        <begin position="432"/>
        <end position="478"/>
    </location>
</feature>
<feature type="compositionally biased region" description="Gly residues" evidence="5">
    <location>
        <begin position="642"/>
        <end position="653"/>
    </location>
</feature>
<feature type="compositionally biased region" description="Acidic residues" evidence="5">
    <location>
        <begin position="654"/>
        <end position="680"/>
    </location>
</feature>
<dbReference type="SUPFAM" id="SSF103657">
    <property type="entry name" value="BAR/IMD domain-like"/>
    <property type="match status" value="1"/>
</dbReference>
<feature type="domain" description="Chromatin assembly factor 1 subunit A dimerization" evidence="6">
    <location>
        <begin position="575"/>
        <end position="640"/>
    </location>
</feature>
<name>A0AAD5SWG6_9FUNG</name>
<evidence type="ECO:0008006" key="10">
    <source>
        <dbReference type="Google" id="ProtNLM"/>
    </source>
</evidence>
<dbReference type="PANTHER" id="PTHR15272:SF0">
    <property type="entry name" value="CHROMATIN ASSEMBLY FACTOR 1 SUBUNIT A"/>
    <property type="match status" value="1"/>
</dbReference>
<gene>
    <name evidence="8" type="ORF">HK100_002388</name>
</gene>
<dbReference type="EMBL" id="JADGJH010001558">
    <property type="protein sequence ID" value="KAJ3112293.1"/>
    <property type="molecule type" value="Genomic_DNA"/>
</dbReference>
<feature type="region of interest" description="Disordered" evidence="5">
    <location>
        <begin position="855"/>
        <end position="888"/>
    </location>
</feature>
<accession>A0AAD5SWG6</accession>
<dbReference type="InterPro" id="IPR022043">
    <property type="entry name" value="CAF1A_DD"/>
</dbReference>
<evidence type="ECO:0000256" key="3">
    <source>
        <dbReference type="ARBA" id="ARBA00023204"/>
    </source>
</evidence>
<feature type="region of interest" description="Disordered" evidence="5">
    <location>
        <begin position="390"/>
        <end position="411"/>
    </location>
</feature>
<dbReference type="Pfam" id="PF21796">
    <property type="entry name" value="Cac1_C"/>
    <property type="match status" value="1"/>
</dbReference>
<feature type="region of interest" description="Disordered" evidence="5">
    <location>
        <begin position="618"/>
        <end position="681"/>
    </location>
</feature>
<feature type="compositionally biased region" description="Acidic residues" evidence="5">
    <location>
        <begin position="618"/>
        <end position="641"/>
    </location>
</feature>
<feature type="domain" description="Chromatin assembly factor 1 subunit Cac1-like C-terminal" evidence="7">
    <location>
        <begin position="789"/>
        <end position="841"/>
    </location>
</feature>
<proteinExistence type="predicted"/>
<keyword evidence="9" id="KW-1185">Reference proteome</keyword>
<evidence type="ECO:0000259" key="7">
    <source>
        <dbReference type="Pfam" id="PF21796"/>
    </source>
</evidence>
<comment type="subcellular location">
    <subcellularLocation>
        <location evidence="1">Nucleus</location>
    </subcellularLocation>
</comment>
<keyword evidence="3" id="KW-0234">DNA repair</keyword>
<dbReference type="GO" id="GO:0006334">
    <property type="term" value="P:nucleosome assembly"/>
    <property type="evidence" value="ECO:0007669"/>
    <property type="project" value="TreeGrafter"/>
</dbReference>
<dbReference type="InterPro" id="IPR027267">
    <property type="entry name" value="AH/BAR_dom_sf"/>
</dbReference>
<evidence type="ECO:0000256" key="2">
    <source>
        <dbReference type="ARBA" id="ARBA00022763"/>
    </source>
</evidence>
<evidence type="ECO:0000259" key="6">
    <source>
        <dbReference type="Pfam" id="PF12253"/>
    </source>
</evidence>
<evidence type="ECO:0000256" key="1">
    <source>
        <dbReference type="ARBA" id="ARBA00004123"/>
    </source>
</evidence>
<dbReference type="GO" id="GO:0033186">
    <property type="term" value="C:CAF-1 complex"/>
    <property type="evidence" value="ECO:0007669"/>
    <property type="project" value="TreeGrafter"/>
</dbReference>
<feature type="compositionally biased region" description="Low complexity" evidence="5">
    <location>
        <begin position="93"/>
        <end position="111"/>
    </location>
</feature>
<evidence type="ECO:0000256" key="4">
    <source>
        <dbReference type="ARBA" id="ARBA00023242"/>
    </source>
</evidence>
<feature type="region of interest" description="Disordered" evidence="5">
    <location>
        <begin position="1"/>
        <end position="69"/>
    </location>
</feature>
<feature type="compositionally biased region" description="Polar residues" evidence="5">
    <location>
        <begin position="1"/>
        <end position="15"/>
    </location>
</feature>
<evidence type="ECO:0000256" key="5">
    <source>
        <dbReference type="SAM" id="MobiDB-lite"/>
    </source>
</evidence>
<reference evidence="8" key="1">
    <citation type="submission" date="2020-05" db="EMBL/GenBank/DDBJ databases">
        <title>Phylogenomic resolution of chytrid fungi.</title>
        <authorList>
            <person name="Stajich J.E."/>
            <person name="Amses K."/>
            <person name="Simmons R."/>
            <person name="Seto K."/>
            <person name="Myers J."/>
            <person name="Bonds A."/>
            <person name="Quandt C.A."/>
            <person name="Barry K."/>
            <person name="Liu P."/>
            <person name="Grigoriev I."/>
            <person name="Longcore J.E."/>
            <person name="James T.Y."/>
        </authorList>
    </citation>
    <scope>NUCLEOTIDE SEQUENCE</scope>
    <source>
        <strain evidence="8">JEL0513</strain>
    </source>
</reference>
<feature type="compositionally biased region" description="Polar residues" evidence="5">
    <location>
        <begin position="22"/>
        <end position="31"/>
    </location>
</feature>
<comment type="caution">
    <text evidence="8">The sequence shown here is derived from an EMBL/GenBank/DDBJ whole genome shotgun (WGS) entry which is preliminary data.</text>
</comment>
<dbReference type="GO" id="GO:0005634">
    <property type="term" value="C:nucleus"/>
    <property type="evidence" value="ECO:0007669"/>
    <property type="project" value="UniProtKB-SubCell"/>
</dbReference>
<keyword evidence="2" id="KW-0227">DNA damage</keyword>
<feature type="region of interest" description="Disordered" evidence="5">
    <location>
        <begin position="82"/>
        <end position="129"/>
    </location>
</feature>